<keyword evidence="5" id="KW-0479">Metal-binding</keyword>
<evidence type="ECO:0000313" key="8">
    <source>
        <dbReference type="Proteomes" id="UP000447434"/>
    </source>
</evidence>
<keyword evidence="5" id="KW-0862">Zinc</keyword>
<feature type="transmembrane region" description="Helical" evidence="6">
    <location>
        <begin position="22"/>
        <end position="40"/>
    </location>
</feature>
<evidence type="ECO:0000256" key="5">
    <source>
        <dbReference type="PIRSR" id="PIRSR604254-1"/>
    </source>
</evidence>
<evidence type="ECO:0000256" key="2">
    <source>
        <dbReference type="ARBA" id="ARBA00022692"/>
    </source>
</evidence>
<dbReference type="PANTHER" id="PTHR20855">
    <property type="entry name" value="ADIPOR/PROGESTIN RECEPTOR-RELATED"/>
    <property type="match status" value="1"/>
</dbReference>
<comment type="caution">
    <text evidence="7">The sequence shown here is derived from an EMBL/GenBank/DDBJ whole genome shotgun (WGS) entry which is preliminary data.</text>
</comment>
<feature type="transmembrane region" description="Helical" evidence="6">
    <location>
        <begin position="52"/>
        <end position="73"/>
    </location>
</feature>
<dbReference type="OrthoDB" id="529367at2759"/>
<organism evidence="7 8">
    <name type="scientific">Lupinus albus</name>
    <name type="common">White lupine</name>
    <name type="synonym">Lupinus termis</name>
    <dbReference type="NCBI Taxonomy" id="3870"/>
    <lineage>
        <taxon>Eukaryota</taxon>
        <taxon>Viridiplantae</taxon>
        <taxon>Streptophyta</taxon>
        <taxon>Embryophyta</taxon>
        <taxon>Tracheophyta</taxon>
        <taxon>Spermatophyta</taxon>
        <taxon>Magnoliopsida</taxon>
        <taxon>eudicotyledons</taxon>
        <taxon>Gunneridae</taxon>
        <taxon>Pentapetalae</taxon>
        <taxon>rosids</taxon>
        <taxon>fabids</taxon>
        <taxon>Fabales</taxon>
        <taxon>Fabaceae</taxon>
        <taxon>Papilionoideae</taxon>
        <taxon>50 kb inversion clade</taxon>
        <taxon>genistoids sensu lato</taxon>
        <taxon>core genistoids</taxon>
        <taxon>Genisteae</taxon>
        <taxon>Lupinus</taxon>
    </lineage>
</organism>
<dbReference type="AlphaFoldDB" id="A0A6A4Q6F8"/>
<sequence length="157" mass="18029">MIITSFFPQIYYVFLCEPHWQLLYHIGITGMGLFTIITLLSPSLSTGKYRAYRAMLFCSMGLFGIVPTIHACFLNWSNHRRNGTLAYEIAMSLSYLIGTLFYVTRIPERWKPGWFDIVGHSHQIFHVLVVVGALTHYAATLKMLNWRDSLGCAITFQ</sequence>
<comment type="subcellular location">
    <subcellularLocation>
        <location evidence="1">Membrane</location>
        <topology evidence="1">Multi-pass membrane protein</topology>
    </subcellularLocation>
</comment>
<keyword evidence="3 6" id="KW-1133">Transmembrane helix</keyword>
<dbReference type="GO" id="GO:0046872">
    <property type="term" value="F:metal ion binding"/>
    <property type="evidence" value="ECO:0007669"/>
    <property type="project" value="UniProtKB-KW"/>
</dbReference>
<dbReference type="GO" id="GO:0009725">
    <property type="term" value="P:response to hormone"/>
    <property type="evidence" value="ECO:0007669"/>
    <property type="project" value="TreeGrafter"/>
</dbReference>
<keyword evidence="8" id="KW-1185">Reference proteome</keyword>
<keyword evidence="4 6" id="KW-0472">Membrane</keyword>
<evidence type="ECO:0000256" key="6">
    <source>
        <dbReference type="SAM" id="Phobius"/>
    </source>
</evidence>
<dbReference type="GO" id="GO:0016020">
    <property type="term" value="C:membrane"/>
    <property type="evidence" value="ECO:0007669"/>
    <property type="project" value="UniProtKB-SubCell"/>
</dbReference>
<evidence type="ECO:0000256" key="3">
    <source>
        <dbReference type="ARBA" id="ARBA00022989"/>
    </source>
</evidence>
<evidence type="ECO:0000313" key="7">
    <source>
        <dbReference type="EMBL" id="KAE9609745.1"/>
    </source>
</evidence>
<feature type="transmembrane region" description="Helical" evidence="6">
    <location>
        <begin position="123"/>
        <end position="141"/>
    </location>
</feature>
<gene>
    <name evidence="7" type="ORF">Lalb_Chr07g0179311</name>
</gene>
<proteinExistence type="predicted"/>
<reference evidence="8" key="1">
    <citation type="journal article" date="2020" name="Nat. Commun.">
        <title>Genome sequence of the cluster root forming white lupin.</title>
        <authorList>
            <person name="Hufnagel B."/>
            <person name="Marques A."/>
            <person name="Soriano A."/>
            <person name="Marques L."/>
            <person name="Divol F."/>
            <person name="Doumas P."/>
            <person name="Sallet E."/>
            <person name="Mancinotti D."/>
            <person name="Carrere S."/>
            <person name="Marande W."/>
            <person name="Arribat S."/>
            <person name="Keller J."/>
            <person name="Huneau C."/>
            <person name="Blein T."/>
            <person name="Aime D."/>
            <person name="Laguerre M."/>
            <person name="Taylor J."/>
            <person name="Schubert V."/>
            <person name="Nelson M."/>
            <person name="Geu-Flores F."/>
            <person name="Crespi M."/>
            <person name="Gallardo-Guerrero K."/>
            <person name="Delaux P.-M."/>
            <person name="Salse J."/>
            <person name="Berges H."/>
            <person name="Guyot R."/>
            <person name="Gouzy J."/>
            <person name="Peret B."/>
        </authorList>
    </citation>
    <scope>NUCLEOTIDE SEQUENCE [LARGE SCALE GENOMIC DNA]</scope>
    <source>
        <strain evidence="8">cv. Amiga</strain>
    </source>
</reference>
<dbReference type="GO" id="GO:0038023">
    <property type="term" value="F:signaling receptor activity"/>
    <property type="evidence" value="ECO:0007669"/>
    <property type="project" value="TreeGrafter"/>
</dbReference>
<dbReference type="InterPro" id="IPR004254">
    <property type="entry name" value="AdipoR/HlyIII-related"/>
</dbReference>
<dbReference type="GO" id="GO:0009744">
    <property type="term" value="P:response to sucrose"/>
    <property type="evidence" value="ECO:0007669"/>
    <property type="project" value="UniProtKB-ARBA"/>
</dbReference>
<dbReference type="Proteomes" id="UP000447434">
    <property type="component" value="Chromosome 7"/>
</dbReference>
<name>A0A6A4Q6F8_LUPAL</name>
<evidence type="ECO:0000256" key="1">
    <source>
        <dbReference type="ARBA" id="ARBA00004141"/>
    </source>
</evidence>
<dbReference type="PANTHER" id="PTHR20855:SF115">
    <property type="entry name" value="HEPTAHELICAL TRANSMEMBRANE PROTEIN 1"/>
    <property type="match status" value="1"/>
</dbReference>
<feature type="binding site" evidence="5">
    <location>
        <position position="126"/>
    </location>
    <ligand>
        <name>Zn(2+)</name>
        <dbReference type="ChEBI" id="CHEBI:29105"/>
    </ligand>
</feature>
<protein>
    <submittedName>
        <fullName evidence="7">Uncharacterized protein</fullName>
    </submittedName>
</protein>
<dbReference type="Pfam" id="PF03006">
    <property type="entry name" value="HlyIII"/>
    <property type="match status" value="1"/>
</dbReference>
<keyword evidence="2 6" id="KW-0812">Transmembrane</keyword>
<feature type="transmembrane region" description="Helical" evidence="6">
    <location>
        <begin position="85"/>
        <end position="103"/>
    </location>
</feature>
<evidence type="ECO:0000256" key="4">
    <source>
        <dbReference type="ARBA" id="ARBA00023136"/>
    </source>
</evidence>
<feature type="binding site" evidence="5">
    <location>
        <position position="122"/>
    </location>
    <ligand>
        <name>Zn(2+)</name>
        <dbReference type="ChEBI" id="CHEBI:29105"/>
    </ligand>
</feature>
<accession>A0A6A4Q6F8</accession>
<dbReference type="EMBL" id="WOCE01000007">
    <property type="protein sequence ID" value="KAE9609745.1"/>
    <property type="molecule type" value="Genomic_DNA"/>
</dbReference>